<feature type="transmembrane region" description="Helical" evidence="2">
    <location>
        <begin position="153"/>
        <end position="172"/>
    </location>
</feature>
<reference evidence="3" key="1">
    <citation type="submission" date="2021-01" db="EMBL/GenBank/DDBJ databases">
        <title>Whole genome shotgun sequence of Spirilliplanes yamanashiensis NBRC 15828.</title>
        <authorList>
            <person name="Komaki H."/>
            <person name="Tamura T."/>
        </authorList>
    </citation>
    <scope>NUCLEOTIDE SEQUENCE</scope>
    <source>
        <strain evidence="3">NBRC 15828</strain>
    </source>
</reference>
<feature type="compositionally biased region" description="Low complexity" evidence="1">
    <location>
        <begin position="474"/>
        <end position="485"/>
    </location>
</feature>
<feature type="transmembrane region" description="Helical" evidence="2">
    <location>
        <begin position="431"/>
        <end position="452"/>
    </location>
</feature>
<feature type="transmembrane region" description="Helical" evidence="2">
    <location>
        <begin position="29"/>
        <end position="55"/>
    </location>
</feature>
<sequence>MSTLTIRVRARPDETPSRWLWLVKWLLLIPHYVVLAFLGVAFVVLTLVAYVAVLFTGRYPEPVFQFNVGVLRWSWRVGYYGYQVLGTDRYPPFTLAEVPDYPAGLTIDGPPRPRRWLPLVAWLLAIPHLVILGALNGAAGWEIDDGDGAVRTVASLSVIGAAVLVVGLGLLFTGRRLTGLHDLLVGVGRWTLRTVAYVALLTDRYPPFRLDQGPAEPDDPDPVPRTAPPGGTAPATAGSPNRAAAVVAVVTGVLLVFTSVGLGAAGAAVLTLNGERDATGTLTSPTLNVASPTAAVTVEGVQPGDLWTGDLRTIGAVRVTATGDAGAGLFLGVARQRDVDTWLNGTAHDQLVQVYSEDGARYDRADGALRPVSAPADQRFWIAQASGAGTVELDWAGTAGTYAVVLANVDGSPGVTATTRVAMRVPDLAPLGWGLAGGATALAVLAFVLIYLGATGLGRRHTPAPPPPAPGPPTAAEARPPAAVG</sequence>
<feature type="transmembrane region" description="Helical" evidence="2">
    <location>
        <begin position="243"/>
        <end position="270"/>
    </location>
</feature>
<protein>
    <recommendedName>
        <fullName evidence="5">DUF4389 domain-containing protein</fullName>
    </recommendedName>
</protein>
<keyword evidence="2" id="KW-1133">Transmembrane helix</keyword>
<feature type="compositionally biased region" description="Pro residues" evidence="1">
    <location>
        <begin position="463"/>
        <end position="473"/>
    </location>
</feature>
<evidence type="ECO:0000256" key="2">
    <source>
        <dbReference type="SAM" id="Phobius"/>
    </source>
</evidence>
<accession>A0A8J3YAN5</accession>
<evidence type="ECO:0008006" key="5">
    <source>
        <dbReference type="Google" id="ProtNLM"/>
    </source>
</evidence>
<evidence type="ECO:0000256" key="1">
    <source>
        <dbReference type="SAM" id="MobiDB-lite"/>
    </source>
</evidence>
<dbReference type="Proteomes" id="UP000652013">
    <property type="component" value="Unassembled WGS sequence"/>
</dbReference>
<keyword evidence="2" id="KW-0812">Transmembrane</keyword>
<dbReference type="RefSeq" id="WP_203940224.1">
    <property type="nucleotide sequence ID" value="NZ_BAAAGJ010000006.1"/>
</dbReference>
<organism evidence="3 4">
    <name type="scientific">Spirilliplanes yamanashiensis</name>
    <dbReference type="NCBI Taxonomy" id="42233"/>
    <lineage>
        <taxon>Bacteria</taxon>
        <taxon>Bacillati</taxon>
        <taxon>Actinomycetota</taxon>
        <taxon>Actinomycetes</taxon>
        <taxon>Micromonosporales</taxon>
        <taxon>Micromonosporaceae</taxon>
        <taxon>Spirilliplanes</taxon>
    </lineage>
</organism>
<proteinExistence type="predicted"/>
<evidence type="ECO:0000313" key="3">
    <source>
        <dbReference type="EMBL" id="GIJ05013.1"/>
    </source>
</evidence>
<feature type="region of interest" description="Disordered" evidence="1">
    <location>
        <begin position="209"/>
        <end position="238"/>
    </location>
</feature>
<evidence type="ECO:0000313" key="4">
    <source>
        <dbReference type="Proteomes" id="UP000652013"/>
    </source>
</evidence>
<comment type="caution">
    <text evidence="3">The sequence shown here is derived from an EMBL/GenBank/DDBJ whole genome shotgun (WGS) entry which is preliminary data.</text>
</comment>
<feature type="transmembrane region" description="Helical" evidence="2">
    <location>
        <begin position="119"/>
        <end position="141"/>
    </location>
</feature>
<dbReference type="InterPro" id="IPR025498">
    <property type="entry name" value="DUF4389"/>
</dbReference>
<name>A0A8J3YAN5_9ACTN</name>
<gene>
    <name evidence="3" type="ORF">Sya03_43650</name>
</gene>
<feature type="compositionally biased region" description="Low complexity" evidence="1">
    <location>
        <begin position="228"/>
        <end position="238"/>
    </location>
</feature>
<keyword evidence="4" id="KW-1185">Reference proteome</keyword>
<dbReference type="AlphaFoldDB" id="A0A8J3YAN5"/>
<dbReference type="EMBL" id="BOOY01000030">
    <property type="protein sequence ID" value="GIJ05013.1"/>
    <property type="molecule type" value="Genomic_DNA"/>
</dbReference>
<dbReference type="Pfam" id="PF14333">
    <property type="entry name" value="DUF4389"/>
    <property type="match status" value="2"/>
</dbReference>
<feature type="region of interest" description="Disordered" evidence="1">
    <location>
        <begin position="461"/>
        <end position="485"/>
    </location>
</feature>
<keyword evidence="2" id="KW-0472">Membrane</keyword>